<comment type="similarity">
    <text evidence="1">Belongs to the bacterial solute-binding protein 8 family.</text>
</comment>
<reference evidence="5" key="1">
    <citation type="submission" date="2020-08" db="EMBL/GenBank/DDBJ databases">
        <title>Genome public.</title>
        <authorList>
            <person name="Liu C."/>
            <person name="Sun Q."/>
        </authorList>
    </citation>
    <scope>NUCLEOTIDE SEQUENCE</scope>
    <source>
        <strain evidence="5">NSJ-32</strain>
    </source>
</reference>
<evidence type="ECO:0000259" key="4">
    <source>
        <dbReference type="PROSITE" id="PS50983"/>
    </source>
</evidence>
<dbReference type="InterPro" id="IPR002491">
    <property type="entry name" value="ABC_transptr_periplasmic_BD"/>
</dbReference>
<evidence type="ECO:0000256" key="2">
    <source>
        <dbReference type="SAM" id="MobiDB-lite"/>
    </source>
</evidence>
<name>A0A926DW00_9FIRM</name>
<dbReference type="PANTHER" id="PTHR30535:SF34">
    <property type="entry name" value="MOLYBDATE-BINDING PROTEIN MOLA"/>
    <property type="match status" value="1"/>
</dbReference>
<dbReference type="SUPFAM" id="SSF53807">
    <property type="entry name" value="Helical backbone' metal receptor"/>
    <property type="match status" value="1"/>
</dbReference>
<evidence type="ECO:0000256" key="1">
    <source>
        <dbReference type="ARBA" id="ARBA00008814"/>
    </source>
</evidence>
<dbReference type="Proteomes" id="UP000657006">
    <property type="component" value="Unassembled WGS sequence"/>
</dbReference>
<feature type="chain" id="PRO_5038754832" evidence="3">
    <location>
        <begin position="25"/>
        <end position="412"/>
    </location>
</feature>
<dbReference type="PROSITE" id="PS51257">
    <property type="entry name" value="PROKAR_LIPOPROTEIN"/>
    <property type="match status" value="1"/>
</dbReference>
<comment type="caution">
    <text evidence="5">The sequence shown here is derived from an EMBL/GenBank/DDBJ whole genome shotgun (WGS) entry which is preliminary data.</text>
</comment>
<keyword evidence="6" id="KW-1185">Reference proteome</keyword>
<dbReference type="Pfam" id="PF01497">
    <property type="entry name" value="Peripla_BP_2"/>
    <property type="match status" value="1"/>
</dbReference>
<gene>
    <name evidence="5" type="ORF">H8730_12830</name>
</gene>
<dbReference type="AlphaFoldDB" id="A0A926DW00"/>
<feature type="compositionally biased region" description="Low complexity" evidence="2">
    <location>
        <begin position="39"/>
        <end position="56"/>
    </location>
</feature>
<dbReference type="Gene3D" id="3.40.50.1980">
    <property type="entry name" value="Nitrogenase molybdenum iron protein domain"/>
    <property type="match status" value="2"/>
</dbReference>
<dbReference type="PROSITE" id="PS50983">
    <property type="entry name" value="FE_B12_PBP"/>
    <property type="match status" value="1"/>
</dbReference>
<evidence type="ECO:0000313" key="5">
    <source>
        <dbReference type="EMBL" id="MBC8544424.1"/>
    </source>
</evidence>
<feature type="signal peptide" evidence="3">
    <location>
        <begin position="1"/>
        <end position="24"/>
    </location>
</feature>
<dbReference type="EMBL" id="JACRSQ010000021">
    <property type="protein sequence ID" value="MBC8544424.1"/>
    <property type="molecule type" value="Genomic_DNA"/>
</dbReference>
<dbReference type="PANTHER" id="PTHR30535">
    <property type="entry name" value="VITAMIN B12-BINDING PROTEIN"/>
    <property type="match status" value="1"/>
</dbReference>
<accession>A0A926DW00</accession>
<feature type="region of interest" description="Disordered" evidence="2">
    <location>
        <begin position="31"/>
        <end position="64"/>
    </location>
</feature>
<organism evidence="5 6">
    <name type="scientific">Bianquea renquensis</name>
    <dbReference type="NCBI Taxonomy" id="2763661"/>
    <lineage>
        <taxon>Bacteria</taxon>
        <taxon>Bacillati</taxon>
        <taxon>Bacillota</taxon>
        <taxon>Clostridia</taxon>
        <taxon>Eubacteriales</taxon>
        <taxon>Bianqueaceae</taxon>
        <taxon>Bianquea</taxon>
    </lineage>
</organism>
<sequence>MKSRQVKQWMAFLLAMGLVLSALAGCGKQSKESSEANASVGDSSEVSQEESSQAESSDADSAAEDVDGELVFDYTLELEYATGFHVDYYKGGYIMFTAGSEADRQFLIVPEGKSVPKDLDASVSVLQRPIDRILMSSSGMASLFAAFGGLDHIKLVSTDIDGWYVEDVVKKMEAGEISFSGKYKEPDYEMITANNIQLQVDTTMVNSYPEVLEKYTELGIPYIVETSSKEDHPLGRVEWVKLWGIICDMEEEANAYFEEQKAIVESVTSAEKSDVTIAMFYTTSSSGKCYVRNGGDYMAKMIDLAGGKYNLADLNPDKTGTSTVTFEELYASIQDTDYIFFVSFSDKYTTLDEMIAGNELYASCKAVKEQHVWYTSADFTQSTAAIGSIIKDMNDIIASGGTITTEHLIKME</sequence>
<evidence type="ECO:0000313" key="6">
    <source>
        <dbReference type="Proteomes" id="UP000657006"/>
    </source>
</evidence>
<proteinExistence type="inferred from homology"/>
<protein>
    <submittedName>
        <fullName evidence="5">ABC transporter substrate-binding protein</fullName>
    </submittedName>
</protein>
<evidence type="ECO:0000256" key="3">
    <source>
        <dbReference type="SAM" id="SignalP"/>
    </source>
</evidence>
<keyword evidence="3" id="KW-0732">Signal</keyword>
<feature type="domain" description="Fe/B12 periplasmic-binding" evidence="4">
    <location>
        <begin position="132"/>
        <end position="404"/>
    </location>
</feature>
<dbReference type="RefSeq" id="WP_177718928.1">
    <property type="nucleotide sequence ID" value="NZ_JACRSQ010000021.1"/>
</dbReference>
<dbReference type="InterPro" id="IPR050902">
    <property type="entry name" value="ABC_Transporter_SBP"/>
</dbReference>